<reference evidence="2 3" key="1">
    <citation type="submission" date="2024-02" db="EMBL/GenBank/DDBJ databases">
        <title>Discinaceae phylogenomics.</title>
        <authorList>
            <person name="Dirks A.C."/>
            <person name="James T.Y."/>
        </authorList>
    </citation>
    <scope>NUCLEOTIDE SEQUENCE [LARGE SCALE GENOMIC DNA]</scope>
    <source>
        <strain evidence="2 3">ACD0624</strain>
    </source>
</reference>
<keyword evidence="3" id="KW-1185">Reference proteome</keyword>
<gene>
    <name evidence="2" type="ORF">Q9L58_009250</name>
</gene>
<dbReference type="EMBL" id="JBBBZM010000202">
    <property type="protein sequence ID" value="KAL0631897.1"/>
    <property type="molecule type" value="Genomic_DNA"/>
</dbReference>
<feature type="region of interest" description="Disordered" evidence="1">
    <location>
        <begin position="84"/>
        <end position="117"/>
    </location>
</feature>
<proteinExistence type="predicted"/>
<sequence length="117" mass="13320">MDNDGNIKGNWFKFMCLDFEELHQQHLSRVQAHADLLFRSVVVLHEIYRISRTDLVLSPVDLRHCSQLTEISYLLAQPCVTQGRGSFGRSNTPGPIATKRTPTPSQLAFQRAGVRRQ</sequence>
<evidence type="ECO:0000313" key="2">
    <source>
        <dbReference type="EMBL" id="KAL0631897.1"/>
    </source>
</evidence>
<organism evidence="2 3">
    <name type="scientific">Discina gigas</name>
    <dbReference type="NCBI Taxonomy" id="1032678"/>
    <lineage>
        <taxon>Eukaryota</taxon>
        <taxon>Fungi</taxon>
        <taxon>Dikarya</taxon>
        <taxon>Ascomycota</taxon>
        <taxon>Pezizomycotina</taxon>
        <taxon>Pezizomycetes</taxon>
        <taxon>Pezizales</taxon>
        <taxon>Discinaceae</taxon>
        <taxon>Discina</taxon>
    </lineage>
</organism>
<evidence type="ECO:0000256" key="1">
    <source>
        <dbReference type="SAM" id="MobiDB-lite"/>
    </source>
</evidence>
<name>A0ABR3G7G3_9PEZI</name>
<protein>
    <submittedName>
        <fullName evidence="2">Uncharacterized protein</fullName>
    </submittedName>
</protein>
<accession>A0ABR3G7G3</accession>
<evidence type="ECO:0000313" key="3">
    <source>
        <dbReference type="Proteomes" id="UP001447188"/>
    </source>
</evidence>
<feature type="non-terminal residue" evidence="2">
    <location>
        <position position="117"/>
    </location>
</feature>
<feature type="compositionally biased region" description="Polar residues" evidence="1">
    <location>
        <begin position="84"/>
        <end position="93"/>
    </location>
</feature>
<comment type="caution">
    <text evidence="2">The sequence shown here is derived from an EMBL/GenBank/DDBJ whole genome shotgun (WGS) entry which is preliminary data.</text>
</comment>
<dbReference type="Proteomes" id="UP001447188">
    <property type="component" value="Unassembled WGS sequence"/>
</dbReference>